<dbReference type="Proteomes" id="UP001183604">
    <property type="component" value="Unassembled WGS sequence"/>
</dbReference>
<protein>
    <submittedName>
        <fullName evidence="2">Uncharacterized protein</fullName>
    </submittedName>
</protein>
<proteinExistence type="predicted"/>
<dbReference type="InterPro" id="IPR006311">
    <property type="entry name" value="TAT_signal"/>
</dbReference>
<dbReference type="Proteomes" id="UP001145799">
    <property type="component" value="Unassembled WGS sequence"/>
</dbReference>
<comment type="caution">
    <text evidence="2">The sequence shown here is derived from an EMBL/GenBank/DDBJ whole genome shotgun (WGS) entry which is preliminary data.</text>
</comment>
<dbReference type="PROSITE" id="PS51318">
    <property type="entry name" value="TAT"/>
    <property type="match status" value="1"/>
</dbReference>
<reference evidence="3 5" key="2">
    <citation type="submission" date="2023-07" db="EMBL/GenBank/DDBJ databases">
        <title>Sequencing the genomes of 1000 actinobacteria strains.</title>
        <authorList>
            <person name="Klenk H.-P."/>
        </authorList>
    </citation>
    <scope>NUCLEOTIDE SEQUENCE [LARGE SCALE GENOMIC DNA]</scope>
    <source>
        <strain evidence="3 5">DSM 44724</strain>
    </source>
</reference>
<dbReference type="EMBL" id="JAPZVQ010000001">
    <property type="protein sequence ID" value="MDA1383782.1"/>
    <property type="molecule type" value="Genomic_DNA"/>
</dbReference>
<evidence type="ECO:0000256" key="1">
    <source>
        <dbReference type="SAM" id="SignalP"/>
    </source>
</evidence>
<gene>
    <name evidence="3" type="ORF">J2S69_004944</name>
    <name evidence="2" type="ORF">O2L01_02200</name>
</gene>
<evidence type="ECO:0000313" key="2">
    <source>
        <dbReference type="EMBL" id="MDA1383782.1"/>
    </source>
</evidence>
<feature type="signal peptide" evidence="1">
    <location>
        <begin position="1"/>
        <end position="39"/>
    </location>
</feature>
<sequence>MQDQQPNSRFSRRAALLGAVAAPAVGALGSLAFAEGASAAPPTGTVRVYWLRPTDVPFDQRYPDGIANVMRETQRYYRQELGVTFRLNDPVVEVVAGEHDAAWYENTPNGGEEYWWVVFNMQQELMRRLGLNAPDSRWINIGEISAEKEGVSGGGGGGGWAILSGHDADGAAELGGDMNRWYGGMVHEMGHALGLPDSTFTDGTPMSASFYSYPNCHFNTQQKNGIRNGPYGSFLS</sequence>
<reference evidence="2" key="1">
    <citation type="submission" date="2022-12" db="EMBL/GenBank/DDBJ databases">
        <title>Gycomyces niveus sp.nov., a novel actinomycete isolated from soil in Shouguang.</title>
        <authorList>
            <person name="Yang X."/>
        </authorList>
    </citation>
    <scope>NUCLEOTIDE SEQUENCE</scope>
    <source>
        <strain evidence="2">DSM 44724</strain>
    </source>
</reference>
<dbReference type="EMBL" id="JAVDYD010000001">
    <property type="protein sequence ID" value="MDR7341225.1"/>
    <property type="molecule type" value="Genomic_DNA"/>
</dbReference>
<keyword evidence="1" id="KW-0732">Signal</keyword>
<accession>A0A9X3PJ04</accession>
<dbReference type="AlphaFoldDB" id="A0A9X3PJ04"/>
<dbReference type="SUPFAM" id="SSF55486">
    <property type="entry name" value="Metalloproteases ('zincins'), catalytic domain"/>
    <property type="match status" value="1"/>
</dbReference>
<name>A0A9X3PJ04_9ACTN</name>
<dbReference type="RefSeq" id="WP_270120036.1">
    <property type="nucleotide sequence ID" value="NZ_BAAAOM010000001.1"/>
</dbReference>
<organism evidence="2 4">
    <name type="scientific">Glycomyces lechevalierae</name>
    <dbReference type="NCBI Taxonomy" id="256034"/>
    <lineage>
        <taxon>Bacteria</taxon>
        <taxon>Bacillati</taxon>
        <taxon>Actinomycetota</taxon>
        <taxon>Actinomycetes</taxon>
        <taxon>Glycomycetales</taxon>
        <taxon>Glycomycetaceae</taxon>
        <taxon>Glycomyces</taxon>
    </lineage>
</organism>
<feature type="chain" id="PRO_5040826716" evidence="1">
    <location>
        <begin position="40"/>
        <end position="236"/>
    </location>
</feature>
<keyword evidence="5" id="KW-1185">Reference proteome</keyword>
<evidence type="ECO:0000313" key="4">
    <source>
        <dbReference type="Proteomes" id="UP001145799"/>
    </source>
</evidence>
<evidence type="ECO:0000313" key="3">
    <source>
        <dbReference type="EMBL" id="MDR7341225.1"/>
    </source>
</evidence>
<evidence type="ECO:0000313" key="5">
    <source>
        <dbReference type="Proteomes" id="UP001183604"/>
    </source>
</evidence>